<evidence type="ECO:0000256" key="3">
    <source>
        <dbReference type="SAM" id="MobiDB-lite"/>
    </source>
</evidence>
<accession>A0AAW0TN43</accession>
<reference evidence="4 5" key="1">
    <citation type="submission" date="2023-03" db="EMBL/GenBank/DDBJ databases">
        <title>High-quality genome of Scylla paramamosain provides insights in environmental adaptation.</title>
        <authorList>
            <person name="Zhang L."/>
        </authorList>
    </citation>
    <scope>NUCLEOTIDE SEQUENCE [LARGE SCALE GENOMIC DNA]</scope>
    <source>
        <strain evidence="4">LZ_2023a</strain>
        <tissue evidence="4">Muscle</tissue>
    </source>
</reference>
<gene>
    <name evidence="4" type="ORF">O3P69_020838</name>
</gene>
<feature type="region of interest" description="Disordered" evidence="3">
    <location>
        <begin position="1"/>
        <end position="49"/>
    </location>
</feature>
<keyword evidence="1 2" id="KW-0193">Cuticle</keyword>
<dbReference type="PROSITE" id="PS00233">
    <property type="entry name" value="CHIT_BIND_RR_1"/>
    <property type="match status" value="1"/>
</dbReference>
<evidence type="ECO:0000313" key="5">
    <source>
        <dbReference type="Proteomes" id="UP001487740"/>
    </source>
</evidence>
<feature type="region of interest" description="Disordered" evidence="3">
    <location>
        <begin position="140"/>
        <end position="159"/>
    </location>
</feature>
<dbReference type="AlphaFoldDB" id="A0AAW0TN43"/>
<dbReference type="InterPro" id="IPR050468">
    <property type="entry name" value="Cuticle_Struct_Prot"/>
</dbReference>
<dbReference type="PANTHER" id="PTHR10380:SF173">
    <property type="entry name" value="CUTICULAR PROTEIN 47EF, ISOFORM C-RELATED"/>
    <property type="match status" value="1"/>
</dbReference>
<name>A0AAW0TN43_SCYPA</name>
<dbReference type="Proteomes" id="UP001487740">
    <property type="component" value="Unassembled WGS sequence"/>
</dbReference>
<dbReference type="PROSITE" id="PS51155">
    <property type="entry name" value="CHIT_BIND_RR_2"/>
    <property type="match status" value="1"/>
</dbReference>
<evidence type="ECO:0000313" key="4">
    <source>
        <dbReference type="EMBL" id="KAK8389129.1"/>
    </source>
</evidence>
<dbReference type="GO" id="GO:0062129">
    <property type="term" value="C:chitin-based extracellular matrix"/>
    <property type="evidence" value="ECO:0007669"/>
    <property type="project" value="TreeGrafter"/>
</dbReference>
<evidence type="ECO:0000256" key="2">
    <source>
        <dbReference type="PROSITE-ProRule" id="PRU00497"/>
    </source>
</evidence>
<sequence>MKLNCEIRKPQPPPPPPSQKEVLAEPQPRPAFGATHAEPPVSLHLSPAPTDGPLITLPLPGRFSTSFPWRPLFCPRDEGVQAISTPGYGVTSTPASPLDPKQPATQSCRETLNSHQRGQEGRVLRLTGGSFKIYVDRPDLLGDRARGSPPPEGGARQGVPLSVTSPLQVESEVFLFAVAVAAFHLSLAAPADLSSEEDIPIVKDERVLEDDGKFNFEIETGNGIRMSQGGSPDGVDGAVNHAGQYSYTAPDGTLVELKFVANENGFQPQSALLPVAPEFPHPIPQFVLDQIAFAALQDAKESEEEEEEDDD</sequence>
<evidence type="ECO:0008006" key="6">
    <source>
        <dbReference type="Google" id="ProtNLM"/>
    </source>
</evidence>
<dbReference type="Pfam" id="PF00379">
    <property type="entry name" value="Chitin_bind_4"/>
    <property type="match status" value="1"/>
</dbReference>
<dbReference type="EMBL" id="JARAKH010000028">
    <property type="protein sequence ID" value="KAK8389129.1"/>
    <property type="molecule type" value="Genomic_DNA"/>
</dbReference>
<dbReference type="InterPro" id="IPR031311">
    <property type="entry name" value="CHIT_BIND_RR_consensus"/>
</dbReference>
<protein>
    <recommendedName>
        <fullName evidence="6">Larval cuticle protein LCP-17</fullName>
    </recommendedName>
</protein>
<dbReference type="PANTHER" id="PTHR10380">
    <property type="entry name" value="CUTICLE PROTEIN"/>
    <property type="match status" value="1"/>
</dbReference>
<proteinExistence type="predicted"/>
<dbReference type="GO" id="GO:0008010">
    <property type="term" value="F:structural constituent of chitin-based larval cuticle"/>
    <property type="evidence" value="ECO:0007669"/>
    <property type="project" value="TreeGrafter"/>
</dbReference>
<keyword evidence="5" id="KW-1185">Reference proteome</keyword>
<comment type="caution">
    <text evidence="4">The sequence shown here is derived from an EMBL/GenBank/DDBJ whole genome shotgun (WGS) entry which is preliminary data.</text>
</comment>
<evidence type="ECO:0000256" key="1">
    <source>
        <dbReference type="ARBA" id="ARBA00022460"/>
    </source>
</evidence>
<dbReference type="InterPro" id="IPR000618">
    <property type="entry name" value="Insect_cuticle"/>
</dbReference>
<organism evidence="4 5">
    <name type="scientific">Scylla paramamosain</name>
    <name type="common">Mud crab</name>
    <dbReference type="NCBI Taxonomy" id="85552"/>
    <lineage>
        <taxon>Eukaryota</taxon>
        <taxon>Metazoa</taxon>
        <taxon>Ecdysozoa</taxon>
        <taxon>Arthropoda</taxon>
        <taxon>Crustacea</taxon>
        <taxon>Multicrustacea</taxon>
        <taxon>Malacostraca</taxon>
        <taxon>Eumalacostraca</taxon>
        <taxon>Eucarida</taxon>
        <taxon>Decapoda</taxon>
        <taxon>Pleocyemata</taxon>
        <taxon>Brachyura</taxon>
        <taxon>Eubrachyura</taxon>
        <taxon>Portunoidea</taxon>
        <taxon>Portunidae</taxon>
        <taxon>Portuninae</taxon>
        <taxon>Scylla</taxon>
    </lineage>
</organism>